<gene>
    <name evidence="2" type="ORF">Harman_00130</name>
</gene>
<feature type="region of interest" description="Disordered" evidence="1">
    <location>
        <begin position="132"/>
        <end position="159"/>
    </location>
</feature>
<dbReference type="AlphaFoldDB" id="A0A4C2EC44"/>
<accession>A0A4C2EC44</accession>
<evidence type="ECO:0000256" key="1">
    <source>
        <dbReference type="SAM" id="MobiDB-lite"/>
    </source>
</evidence>
<reference evidence="2 3" key="1">
    <citation type="submission" date="2019-02" db="EMBL/GenBank/DDBJ databases">
        <title>Haloarcula mannanilyticum sp. nov., a mannan degrading haloarchaeon isolated from commercial salt.</title>
        <authorList>
            <person name="Enomoto S."/>
            <person name="Shimane Y."/>
            <person name="Kamekura M."/>
            <person name="Ito T."/>
            <person name="Moriya O."/>
            <person name="Ihara K."/>
            <person name="Takahashi-Ando N."/>
            <person name="Fukushima Y."/>
            <person name="Yoshida Y."/>
            <person name="Usama R."/>
            <person name="Takai K."/>
            <person name="Minegishi H."/>
        </authorList>
    </citation>
    <scope>NUCLEOTIDE SEQUENCE [LARGE SCALE GENOMIC DNA]</scope>
    <source>
        <strain evidence="2 3">MD130-1</strain>
    </source>
</reference>
<dbReference type="Proteomes" id="UP000304382">
    <property type="component" value="Unassembled WGS sequence"/>
</dbReference>
<feature type="compositionally biased region" description="Basic and acidic residues" evidence="1">
    <location>
        <begin position="145"/>
        <end position="159"/>
    </location>
</feature>
<dbReference type="EMBL" id="BIXZ01000001">
    <property type="protein sequence ID" value="GCF12078.1"/>
    <property type="molecule type" value="Genomic_DNA"/>
</dbReference>
<organism evidence="2 3">
    <name type="scientific">Haloarcula mannanilytica</name>
    <dbReference type="NCBI Taxonomy" id="2509225"/>
    <lineage>
        <taxon>Archaea</taxon>
        <taxon>Methanobacteriati</taxon>
        <taxon>Methanobacteriota</taxon>
        <taxon>Stenosarchaea group</taxon>
        <taxon>Halobacteria</taxon>
        <taxon>Halobacteriales</taxon>
        <taxon>Haloarculaceae</taxon>
        <taxon>Haloarcula</taxon>
    </lineage>
</organism>
<proteinExistence type="predicted"/>
<protein>
    <submittedName>
        <fullName evidence="2">Uncharacterized protein</fullName>
    </submittedName>
</protein>
<sequence length="159" mass="17316">MTSSSSATATQSSADPASQYHIDVMTAIARAVYPSAVSVEKSFIESRVFGRIEPKPGHFEGLITTIEAVDSYAQARFGGEITELPPGRRRQVLQSMGVTTVHPTADGTTAERVRFYLINDLLYVLFTSPKSSELTGIDNPPGHPGGREAYQRSPREDEQ</sequence>
<evidence type="ECO:0000313" key="3">
    <source>
        <dbReference type="Proteomes" id="UP000304382"/>
    </source>
</evidence>
<keyword evidence="3" id="KW-1185">Reference proteome</keyword>
<name>A0A4C2EC44_9EURY</name>
<comment type="caution">
    <text evidence="2">The sequence shown here is derived from an EMBL/GenBank/DDBJ whole genome shotgun (WGS) entry which is preliminary data.</text>
</comment>
<evidence type="ECO:0000313" key="2">
    <source>
        <dbReference type="EMBL" id="GCF12078.1"/>
    </source>
</evidence>